<dbReference type="FunFam" id="3.30.160.60:FF:000557">
    <property type="entry name" value="zinc finger and SCAN domain-containing protein 29"/>
    <property type="match status" value="1"/>
</dbReference>
<dbReference type="GO" id="GO:0000785">
    <property type="term" value="C:chromatin"/>
    <property type="evidence" value="ECO:0007669"/>
    <property type="project" value="TreeGrafter"/>
</dbReference>
<keyword evidence="13" id="KW-1185">Reference proteome</keyword>
<dbReference type="FunFam" id="3.30.160.60:FF:000671">
    <property type="entry name" value="Zinc finger protein 26"/>
    <property type="match status" value="1"/>
</dbReference>
<dbReference type="FunFam" id="3.30.160.60:FF:000446">
    <property type="entry name" value="Zinc finger protein"/>
    <property type="match status" value="1"/>
</dbReference>
<keyword evidence="8" id="KW-0539">Nucleus</keyword>
<organism evidence="12 13">
    <name type="scientific">Silurus meridionalis</name>
    <name type="common">Southern catfish</name>
    <name type="synonym">Silurus soldatovi meridionalis</name>
    <dbReference type="NCBI Taxonomy" id="175797"/>
    <lineage>
        <taxon>Eukaryota</taxon>
        <taxon>Metazoa</taxon>
        <taxon>Chordata</taxon>
        <taxon>Craniata</taxon>
        <taxon>Vertebrata</taxon>
        <taxon>Euteleostomi</taxon>
        <taxon>Actinopterygii</taxon>
        <taxon>Neopterygii</taxon>
        <taxon>Teleostei</taxon>
        <taxon>Ostariophysi</taxon>
        <taxon>Siluriformes</taxon>
        <taxon>Siluridae</taxon>
        <taxon>Silurus</taxon>
    </lineage>
</organism>
<evidence type="ECO:0000256" key="9">
    <source>
        <dbReference type="PROSITE-ProRule" id="PRU00042"/>
    </source>
</evidence>
<evidence type="ECO:0000256" key="4">
    <source>
        <dbReference type="ARBA" id="ARBA00022737"/>
    </source>
</evidence>
<feature type="domain" description="C2H2-type" evidence="11">
    <location>
        <begin position="571"/>
        <end position="598"/>
    </location>
</feature>
<feature type="domain" description="C2H2-type" evidence="11">
    <location>
        <begin position="543"/>
        <end position="570"/>
    </location>
</feature>
<keyword evidence="3" id="KW-0479">Metal-binding</keyword>
<dbReference type="InterPro" id="IPR029400">
    <property type="entry name" value="TINF2_N"/>
</dbReference>
<dbReference type="Pfam" id="PF00096">
    <property type="entry name" value="zf-C2H2"/>
    <property type="match status" value="9"/>
</dbReference>
<dbReference type="SMART" id="SM00355">
    <property type="entry name" value="ZnF_C2H2"/>
    <property type="match status" value="11"/>
</dbReference>
<dbReference type="EMBL" id="JABFDY010000018">
    <property type="protein sequence ID" value="KAF7694228.1"/>
    <property type="molecule type" value="Genomic_DNA"/>
</dbReference>
<keyword evidence="4" id="KW-0677">Repeat</keyword>
<evidence type="ECO:0000256" key="5">
    <source>
        <dbReference type="ARBA" id="ARBA00022771"/>
    </source>
</evidence>
<dbReference type="InterPro" id="IPR013087">
    <property type="entry name" value="Znf_C2H2_type"/>
</dbReference>
<evidence type="ECO:0000256" key="7">
    <source>
        <dbReference type="ARBA" id="ARBA00023125"/>
    </source>
</evidence>
<dbReference type="FunFam" id="3.30.160.60:FF:000202">
    <property type="entry name" value="Zinc finger protein 574"/>
    <property type="match status" value="1"/>
</dbReference>
<dbReference type="GO" id="GO:0008270">
    <property type="term" value="F:zinc ion binding"/>
    <property type="evidence" value="ECO:0007669"/>
    <property type="project" value="UniProtKB-KW"/>
</dbReference>
<dbReference type="PROSITE" id="PS50157">
    <property type="entry name" value="ZINC_FINGER_C2H2_2"/>
    <property type="match status" value="11"/>
</dbReference>
<proteinExistence type="inferred from homology"/>
<feature type="domain" description="C2H2-type" evidence="11">
    <location>
        <begin position="712"/>
        <end position="739"/>
    </location>
</feature>
<dbReference type="PANTHER" id="PTHR14003">
    <property type="entry name" value="TRANSCRIPTIONAL REPRESSOR PROTEIN YY"/>
    <property type="match status" value="1"/>
</dbReference>
<feature type="domain" description="C2H2-type" evidence="11">
    <location>
        <begin position="459"/>
        <end position="486"/>
    </location>
</feature>
<sequence>MASSELQHRTAALPLSALRLVVPPLRLMSAFLWQVVQRHNVTHYSKLEQFVMLVSETVPDIMSQHLLNKLVFHLRKKVILELCFKEKTPDVWIIQAHLDTLRNLTNRSSDIESEVMNNKFIKMIHNILEDVDKRESFQQNVLPVEYGPGYDAVLQSLAWEFLTRVDELLPVPNLKETASWLCGGLSAMEDIVQPLSDPVELQDVLQHFKSKRHKSRNEPTSSSPCIQQEVVFPASSVEQEKILPPSSVAQETIIIAQALGENQSESDRAAATIMSPENSDTEETEVETELQEEAVYQESSMGMCEVQQIYLTADGSTVIVSELDNGGGDGSQLQFLEQSDEGDTPEVREISMEEWISEIAGKVLPLSVMPPSSDMDVLAEETAFVPVIKRPPSIKSIINRKSSPSQGAASRKVIAVPTESQAEQDACEKKHTCRVCKKEFRYECQLKNHMRTHTGERPFQCSDCGKSFRCLSFLSSHIKTHSLSRPFKCTQCAKTFRKKADLIKHVRVHTGEKPYKCNICGKSFSQGSYLKIHRECHTSENLHQCPHCEKCFPTAFKLAVHIRYHSMARSYTCNVCGKSFIYASLLRRHKGYHVGERKYLCTICGKSFVYMFDLKKHQRNHEKPRVRIPCRLCHKTFAGPEMLRCHLRIHTGERPFGCKVCGKTFSQIGNMKRHERVHTGERPYVCTECGKTYKHSSHLKNHMLNHTGERPWRCAQCGKSFKFQGPLKKHEQTHRAEQTRARRRHETKNP</sequence>
<dbReference type="Pfam" id="PF12874">
    <property type="entry name" value="zf-met"/>
    <property type="match status" value="2"/>
</dbReference>
<keyword evidence="6" id="KW-0862">Zinc</keyword>
<feature type="domain" description="C2H2-type" evidence="11">
    <location>
        <begin position="599"/>
        <end position="626"/>
    </location>
</feature>
<feature type="domain" description="C2H2-type" evidence="11">
    <location>
        <begin position="628"/>
        <end position="655"/>
    </location>
</feature>
<dbReference type="GO" id="GO:0005667">
    <property type="term" value="C:transcription regulator complex"/>
    <property type="evidence" value="ECO:0007669"/>
    <property type="project" value="TreeGrafter"/>
</dbReference>
<feature type="domain" description="C2H2-type" evidence="11">
    <location>
        <begin position="487"/>
        <end position="514"/>
    </location>
</feature>
<feature type="compositionally biased region" description="Basic and acidic residues" evidence="10">
    <location>
        <begin position="728"/>
        <end position="740"/>
    </location>
</feature>
<dbReference type="Gene3D" id="3.30.160.60">
    <property type="entry name" value="Classic Zinc Finger"/>
    <property type="match status" value="10"/>
</dbReference>
<feature type="domain" description="C2H2-type" evidence="11">
    <location>
        <begin position="684"/>
        <end position="711"/>
    </location>
</feature>
<protein>
    <recommendedName>
        <fullName evidence="11">C2H2-type domain-containing protein</fullName>
    </recommendedName>
</protein>
<dbReference type="FunFam" id="3.30.160.60:FF:001498">
    <property type="entry name" value="Zinc finger protein 404"/>
    <property type="match status" value="1"/>
</dbReference>
<name>A0A8T0AT47_SILME</name>
<evidence type="ECO:0000256" key="2">
    <source>
        <dbReference type="ARBA" id="ARBA00006991"/>
    </source>
</evidence>
<dbReference type="SUPFAM" id="SSF57667">
    <property type="entry name" value="beta-beta-alpha zinc fingers"/>
    <property type="match status" value="6"/>
</dbReference>
<comment type="subcellular location">
    <subcellularLocation>
        <location evidence="1">Nucleus</location>
    </subcellularLocation>
</comment>
<evidence type="ECO:0000313" key="13">
    <source>
        <dbReference type="Proteomes" id="UP000606274"/>
    </source>
</evidence>
<feature type="compositionally biased region" description="Basic residues" evidence="10">
    <location>
        <begin position="741"/>
        <end position="750"/>
    </location>
</feature>
<dbReference type="Pfam" id="PF14973">
    <property type="entry name" value="TINF2_N"/>
    <property type="match status" value="1"/>
</dbReference>
<keyword evidence="7" id="KW-0238">DNA-binding</keyword>
<comment type="caution">
    <text evidence="12">The sequence shown here is derived from an EMBL/GenBank/DDBJ whole genome shotgun (WGS) entry which is preliminary data.</text>
</comment>
<dbReference type="GO" id="GO:0031519">
    <property type="term" value="C:PcG protein complex"/>
    <property type="evidence" value="ECO:0007669"/>
    <property type="project" value="TreeGrafter"/>
</dbReference>
<evidence type="ECO:0000256" key="1">
    <source>
        <dbReference type="ARBA" id="ARBA00004123"/>
    </source>
</evidence>
<dbReference type="GO" id="GO:0000978">
    <property type="term" value="F:RNA polymerase II cis-regulatory region sequence-specific DNA binding"/>
    <property type="evidence" value="ECO:0007669"/>
    <property type="project" value="TreeGrafter"/>
</dbReference>
<evidence type="ECO:0000313" key="12">
    <source>
        <dbReference type="EMBL" id="KAF7694228.1"/>
    </source>
</evidence>
<dbReference type="FunFam" id="3.30.160.60:FF:000218">
    <property type="entry name" value="Zinc finger protein 10"/>
    <property type="match status" value="1"/>
</dbReference>
<dbReference type="GO" id="GO:0000981">
    <property type="term" value="F:DNA-binding transcription factor activity, RNA polymerase II-specific"/>
    <property type="evidence" value="ECO:0007669"/>
    <property type="project" value="TreeGrafter"/>
</dbReference>
<comment type="similarity">
    <text evidence="2">Belongs to the krueppel C2H2-type zinc-finger protein family.</text>
</comment>
<evidence type="ECO:0000256" key="10">
    <source>
        <dbReference type="SAM" id="MobiDB-lite"/>
    </source>
</evidence>
<reference evidence="12" key="1">
    <citation type="submission" date="2020-08" db="EMBL/GenBank/DDBJ databases">
        <title>Chromosome-level assembly of Southern catfish (Silurus meridionalis) provides insights into visual adaptation to the nocturnal and benthic lifestyles.</title>
        <authorList>
            <person name="Zhang Y."/>
            <person name="Wang D."/>
            <person name="Peng Z."/>
        </authorList>
    </citation>
    <scope>NUCLEOTIDE SEQUENCE</scope>
    <source>
        <strain evidence="12">SWU-2019-XX</strain>
        <tissue evidence="12">Muscle</tissue>
    </source>
</reference>
<dbReference type="PANTHER" id="PTHR14003:SF23">
    <property type="entry name" value="ZINC FINGER PROTEIN 143"/>
    <property type="match status" value="1"/>
</dbReference>
<dbReference type="InterPro" id="IPR036236">
    <property type="entry name" value="Znf_C2H2_sf"/>
</dbReference>
<evidence type="ECO:0000256" key="3">
    <source>
        <dbReference type="ARBA" id="ARBA00022723"/>
    </source>
</evidence>
<accession>A0A8T0AT47</accession>
<dbReference type="PROSITE" id="PS00028">
    <property type="entry name" value="ZINC_FINGER_C2H2_1"/>
    <property type="match status" value="11"/>
</dbReference>
<feature type="domain" description="C2H2-type" evidence="11">
    <location>
        <begin position="431"/>
        <end position="458"/>
    </location>
</feature>
<dbReference type="OrthoDB" id="427030at2759"/>
<dbReference type="FunFam" id="3.30.160.60:FF:002343">
    <property type="entry name" value="Zinc finger protein 33A"/>
    <property type="match status" value="1"/>
</dbReference>
<feature type="domain" description="C2H2-type" evidence="11">
    <location>
        <begin position="515"/>
        <end position="542"/>
    </location>
</feature>
<evidence type="ECO:0000256" key="8">
    <source>
        <dbReference type="ARBA" id="ARBA00023242"/>
    </source>
</evidence>
<gene>
    <name evidence="12" type="ORF">HF521_007981</name>
</gene>
<evidence type="ECO:0000256" key="6">
    <source>
        <dbReference type="ARBA" id="ARBA00022833"/>
    </source>
</evidence>
<dbReference type="AlphaFoldDB" id="A0A8T0AT47"/>
<feature type="region of interest" description="Disordered" evidence="10">
    <location>
        <begin position="725"/>
        <end position="750"/>
    </location>
</feature>
<dbReference type="CDD" id="cd11657">
    <property type="entry name" value="TIN2_N"/>
    <property type="match status" value="1"/>
</dbReference>
<dbReference type="Proteomes" id="UP000606274">
    <property type="component" value="Unassembled WGS sequence"/>
</dbReference>
<keyword evidence="5 9" id="KW-0863">Zinc-finger</keyword>
<evidence type="ECO:0000259" key="11">
    <source>
        <dbReference type="PROSITE" id="PS50157"/>
    </source>
</evidence>
<dbReference type="FunFam" id="3.30.160.60:FF:001009">
    <property type="entry name" value="Zinc finger protein 26"/>
    <property type="match status" value="1"/>
</dbReference>
<feature type="domain" description="C2H2-type" evidence="11">
    <location>
        <begin position="656"/>
        <end position="683"/>
    </location>
</feature>
<dbReference type="FunFam" id="3.30.160.60:FF:000624">
    <property type="entry name" value="zinc finger protein 697"/>
    <property type="match status" value="1"/>
</dbReference>